<keyword evidence="4" id="KW-0249">Electron transport</keyword>
<keyword evidence="8" id="KW-0732">Signal</keyword>
<evidence type="ECO:0000256" key="4">
    <source>
        <dbReference type="ARBA" id="ARBA00022982"/>
    </source>
</evidence>
<evidence type="ECO:0000256" key="6">
    <source>
        <dbReference type="PROSITE-ProRule" id="PRU00433"/>
    </source>
</evidence>
<evidence type="ECO:0000256" key="2">
    <source>
        <dbReference type="ARBA" id="ARBA00022617"/>
    </source>
</evidence>
<keyword evidence="2 6" id="KW-0349">Heme</keyword>
<comment type="caution">
    <text evidence="10">The sequence shown here is derived from an EMBL/GenBank/DDBJ whole genome shotgun (WGS) entry which is preliminary data.</text>
</comment>
<dbReference type="PROSITE" id="PS51007">
    <property type="entry name" value="CYTC"/>
    <property type="match status" value="2"/>
</dbReference>
<gene>
    <name evidence="10" type="ORF">J2W68_000561</name>
</gene>
<evidence type="ECO:0000313" key="11">
    <source>
        <dbReference type="Proteomes" id="UP001256588"/>
    </source>
</evidence>
<evidence type="ECO:0000313" key="10">
    <source>
        <dbReference type="EMBL" id="MDR7191853.1"/>
    </source>
</evidence>
<accession>A0ABU1XSX9</accession>
<organism evidence="10 11">
    <name type="scientific">Luteimonas terrae</name>
    <dbReference type="NCBI Taxonomy" id="1530191"/>
    <lineage>
        <taxon>Bacteria</taxon>
        <taxon>Pseudomonadati</taxon>
        <taxon>Pseudomonadota</taxon>
        <taxon>Gammaproteobacteria</taxon>
        <taxon>Lysobacterales</taxon>
        <taxon>Lysobacteraceae</taxon>
        <taxon>Luteimonas</taxon>
    </lineage>
</organism>
<proteinExistence type="predicted"/>
<feature type="compositionally biased region" description="Low complexity" evidence="7">
    <location>
        <begin position="292"/>
        <end position="303"/>
    </location>
</feature>
<dbReference type="InterPro" id="IPR036909">
    <property type="entry name" value="Cyt_c-like_dom_sf"/>
</dbReference>
<keyword evidence="1" id="KW-0813">Transport</keyword>
<feature type="domain" description="Cytochrome c" evidence="9">
    <location>
        <begin position="55"/>
        <end position="135"/>
    </location>
</feature>
<dbReference type="PANTHER" id="PTHR33751:SF9">
    <property type="entry name" value="CYTOCHROME C4"/>
    <property type="match status" value="1"/>
</dbReference>
<evidence type="ECO:0000256" key="3">
    <source>
        <dbReference type="ARBA" id="ARBA00022723"/>
    </source>
</evidence>
<dbReference type="RefSeq" id="WP_310232604.1">
    <property type="nucleotide sequence ID" value="NZ_JAVDWO010000002.1"/>
</dbReference>
<keyword evidence="5 6" id="KW-0408">Iron</keyword>
<dbReference type="Pfam" id="PF00034">
    <property type="entry name" value="Cytochrom_C"/>
    <property type="match status" value="2"/>
</dbReference>
<dbReference type="Gene3D" id="1.10.760.10">
    <property type="entry name" value="Cytochrome c-like domain"/>
    <property type="match status" value="2"/>
</dbReference>
<evidence type="ECO:0000256" key="8">
    <source>
        <dbReference type="SAM" id="SignalP"/>
    </source>
</evidence>
<dbReference type="SUPFAM" id="SSF46626">
    <property type="entry name" value="Cytochrome c"/>
    <property type="match status" value="2"/>
</dbReference>
<feature type="domain" description="Cytochrome c" evidence="9">
    <location>
        <begin position="155"/>
        <end position="249"/>
    </location>
</feature>
<evidence type="ECO:0000256" key="7">
    <source>
        <dbReference type="SAM" id="MobiDB-lite"/>
    </source>
</evidence>
<dbReference type="InterPro" id="IPR050597">
    <property type="entry name" value="Cytochrome_c_Oxidase_Subunit"/>
</dbReference>
<evidence type="ECO:0000256" key="1">
    <source>
        <dbReference type="ARBA" id="ARBA00022448"/>
    </source>
</evidence>
<keyword evidence="3 6" id="KW-0479">Metal-binding</keyword>
<feature type="region of interest" description="Disordered" evidence="7">
    <location>
        <begin position="270"/>
        <end position="310"/>
    </location>
</feature>
<feature type="signal peptide" evidence="8">
    <location>
        <begin position="1"/>
        <end position="23"/>
    </location>
</feature>
<feature type="chain" id="PRO_5045291631" evidence="8">
    <location>
        <begin position="24"/>
        <end position="310"/>
    </location>
</feature>
<evidence type="ECO:0000259" key="9">
    <source>
        <dbReference type="PROSITE" id="PS51007"/>
    </source>
</evidence>
<feature type="compositionally biased region" description="Low complexity" evidence="7">
    <location>
        <begin position="270"/>
        <end position="284"/>
    </location>
</feature>
<keyword evidence="11" id="KW-1185">Reference proteome</keyword>
<name>A0ABU1XSX9_9GAMM</name>
<dbReference type="InterPro" id="IPR009056">
    <property type="entry name" value="Cyt_c-like_dom"/>
</dbReference>
<dbReference type="PANTHER" id="PTHR33751">
    <property type="entry name" value="CBB3-TYPE CYTOCHROME C OXIDASE SUBUNIT FIXP"/>
    <property type="match status" value="1"/>
</dbReference>
<dbReference type="EMBL" id="JAVDWO010000002">
    <property type="protein sequence ID" value="MDR7191853.1"/>
    <property type="molecule type" value="Genomic_DNA"/>
</dbReference>
<dbReference type="Proteomes" id="UP001256588">
    <property type="component" value="Unassembled WGS sequence"/>
</dbReference>
<sequence>MRHARVIGIAGLVVIAVGAVAFAQSTVQPLPDAPAVETRDLDDNAVAELAKTTHGDPQKGAQLAGACAACHGLDGNADADPSLYPRIAGQSERYMARQLALFKSGERVNAIMQPFAMPLSAQDMRDLGAHYAQQTSGAGIADDAVVEAGPYEGMKFFEVGQKLFRSGDTDRGIPACMACHGPAGSGNPGPAYPHVGGQQAWYSSGRLYAYREGQTSEDDKHLFNVMAAVAKSLTDEEIEAVSSYMQGLHARPDPTMLAAIEAQAASMPAPAVPAEAQAVPATDATADEALDAAEPAPAAESAPAPAPETP</sequence>
<evidence type="ECO:0000256" key="5">
    <source>
        <dbReference type="ARBA" id="ARBA00023004"/>
    </source>
</evidence>
<protein>
    <submittedName>
        <fullName evidence="10">Cytochrome c553</fullName>
    </submittedName>
</protein>
<reference evidence="10 11" key="1">
    <citation type="submission" date="2023-07" db="EMBL/GenBank/DDBJ databases">
        <title>Sorghum-associated microbial communities from plants grown in Nebraska, USA.</title>
        <authorList>
            <person name="Schachtman D."/>
        </authorList>
    </citation>
    <scope>NUCLEOTIDE SEQUENCE [LARGE SCALE GENOMIC DNA]</scope>
    <source>
        <strain evidence="10 11">4099</strain>
    </source>
</reference>